<accession>A0ABS1HHA8</accession>
<evidence type="ECO:0000313" key="3">
    <source>
        <dbReference type="Proteomes" id="UP000605676"/>
    </source>
</evidence>
<keyword evidence="1" id="KW-0472">Membrane</keyword>
<dbReference type="RefSeq" id="WP_200464239.1">
    <property type="nucleotide sequence ID" value="NZ_JAENRR010000011.1"/>
</dbReference>
<dbReference type="EMBL" id="JAENRR010000011">
    <property type="protein sequence ID" value="MBK3517010.1"/>
    <property type="molecule type" value="Genomic_DNA"/>
</dbReference>
<keyword evidence="3" id="KW-1185">Reference proteome</keyword>
<organism evidence="2 3">
    <name type="scientific">Carboxylicivirga marina</name>
    <dbReference type="NCBI Taxonomy" id="2800988"/>
    <lineage>
        <taxon>Bacteria</taxon>
        <taxon>Pseudomonadati</taxon>
        <taxon>Bacteroidota</taxon>
        <taxon>Bacteroidia</taxon>
        <taxon>Marinilabiliales</taxon>
        <taxon>Marinilabiliaceae</taxon>
        <taxon>Carboxylicivirga</taxon>
    </lineage>
</organism>
<gene>
    <name evidence="2" type="ORF">JIV24_06620</name>
</gene>
<proteinExistence type="predicted"/>
<reference evidence="2 3" key="1">
    <citation type="submission" date="2021-01" db="EMBL/GenBank/DDBJ databases">
        <title>Carboxyliciviraga sp.nov., isolated from coastal sediments.</title>
        <authorList>
            <person name="Lu D."/>
            <person name="Zhang T."/>
        </authorList>
    </citation>
    <scope>NUCLEOTIDE SEQUENCE [LARGE SCALE GENOMIC DNA]</scope>
    <source>
        <strain evidence="2 3">N1Y132</strain>
    </source>
</reference>
<evidence type="ECO:0000256" key="1">
    <source>
        <dbReference type="SAM" id="Phobius"/>
    </source>
</evidence>
<protein>
    <submittedName>
        <fullName evidence="2">Uncharacterized protein</fullName>
    </submittedName>
</protein>
<sequence>MLQSNADCCSDIKLSFSFVVMGSQILNNQKKAFSIFKQWSRKGYAIFGSLGNVVHIGCLSVALLQCIGLLLGHIETMLSWALQPFNDDCMEENRLAEPVLLTLKASTDIVSDVYNRLR</sequence>
<evidence type="ECO:0000313" key="2">
    <source>
        <dbReference type="EMBL" id="MBK3517010.1"/>
    </source>
</evidence>
<keyword evidence="1" id="KW-0812">Transmembrane</keyword>
<name>A0ABS1HHA8_9BACT</name>
<comment type="caution">
    <text evidence="2">The sequence shown here is derived from an EMBL/GenBank/DDBJ whole genome shotgun (WGS) entry which is preliminary data.</text>
</comment>
<keyword evidence="1" id="KW-1133">Transmembrane helix</keyword>
<feature type="transmembrane region" description="Helical" evidence="1">
    <location>
        <begin position="44"/>
        <end position="71"/>
    </location>
</feature>
<dbReference type="Proteomes" id="UP000605676">
    <property type="component" value="Unassembled WGS sequence"/>
</dbReference>